<gene>
    <name evidence="1" type="ORF">AB1Y20_010590</name>
</gene>
<comment type="caution">
    <text evidence="1">The sequence shown here is derived from an EMBL/GenBank/DDBJ whole genome shotgun (WGS) entry which is preliminary data.</text>
</comment>
<proteinExistence type="predicted"/>
<sequence length="149" mass="15999">MEAGEGLMRSWRRASGGRRALLLGWTNEGEGLTEGRGKESRSTVEKGTSVTLLISEVTGARHSHAERFLRACASAYTDRHPLADGSSFDPSFYARHSSFLSVASLRGLGGELLTAVLSAVPAASFRRRASPGYSSPACSGPHKRVRLYC</sequence>
<accession>A0AB34INZ6</accession>
<dbReference type="AlphaFoldDB" id="A0AB34INZ6"/>
<dbReference type="EMBL" id="JBGBPQ010000020">
    <property type="protein sequence ID" value="KAL1504181.1"/>
    <property type="molecule type" value="Genomic_DNA"/>
</dbReference>
<evidence type="ECO:0000313" key="2">
    <source>
        <dbReference type="Proteomes" id="UP001515480"/>
    </source>
</evidence>
<reference evidence="1 2" key="1">
    <citation type="journal article" date="2024" name="Science">
        <title>Giant polyketide synthase enzymes in the biosynthesis of giant marine polyether toxins.</title>
        <authorList>
            <person name="Fallon T.R."/>
            <person name="Shende V.V."/>
            <person name="Wierzbicki I.H."/>
            <person name="Pendleton A.L."/>
            <person name="Watervoot N.F."/>
            <person name="Auber R.P."/>
            <person name="Gonzalez D.J."/>
            <person name="Wisecaver J.H."/>
            <person name="Moore B.S."/>
        </authorList>
    </citation>
    <scope>NUCLEOTIDE SEQUENCE [LARGE SCALE GENOMIC DNA]</scope>
    <source>
        <strain evidence="1 2">12B1</strain>
    </source>
</reference>
<organism evidence="1 2">
    <name type="scientific">Prymnesium parvum</name>
    <name type="common">Toxic golden alga</name>
    <dbReference type="NCBI Taxonomy" id="97485"/>
    <lineage>
        <taxon>Eukaryota</taxon>
        <taxon>Haptista</taxon>
        <taxon>Haptophyta</taxon>
        <taxon>Prymnesiophyceae</taxon>
        <taxon>Prymnesiales</taxon>
        <taxon>Prymnesiaceae</taxon>
        <taxon>Prymnesium</taxon>
    </lineage>
</organism>
<name>A0AB34INZ6_PRYPA</name>
<protein>
    <submittedName>
        <fullName evidence="1">Uncharacterized protein</fullName>
    </submittedName>
</protein>
<evidence type="ECO:0000313" key="1">
    <source>
        <dbReference type="EMBL" id="KAL1504181.1"/>
    </source>
</evidence>
<keyword evidence="2" id="KW-1185">Reference proteome</keyword>
<dbReference type="Proteomes" id="UP001515480">
    <property type="component" value="Unassembled WGS sequence"/>
</dbReference>